<dbReference type="EMBL" id="LYXU01000004">
    <property type="protein sequence ID" value="OBS18924.1"/>
    <property type="molecule type" value="Genomic_DNA"/>
</dbReference>
<gene>
    <name evidence="3" type="ORF">FPOA_10649</name>
</gene>
<proteinExistence type="predicted"/>
<keyword evidence="4" id="KW-1185">Reference proteome</keyword>
<dbReference type="STRING" id="36050.A0A1B8AEL3"/>
<protein>
    <submittedName>
        <fullName evidence="3">Uncharacterized protein</fullName>
    </submittedName>
</protein>
<name>A0A1B8AEL3_FUSPO</name>
<evidence type="ECO:0000256" key="1">
    <source>
        <dbReference type="SAM" id="Coils"/>
    </source>
</evidence>
<accession>A0A1B8AEL3</accession>
<reference evidence="3 4" key="1">
    <citation type="submission" date="2016-06" db="EMBL/GenBank/DDBJ databases">
        <title>Living apart together: crosstalk between the core and supernumerary genomes in a fungal plant pathogen.</title>
        <authorList>
            <person name="Vanheule A."/>
            <person name="Audenaert K."/>
            <person name="Warris S."/>
            <person name="Van De Geest H."/>
            <person name="Schijlen E."/>
            <person name="Hofte M."/>
            <person name="De Saeger S."/>
            <person name="Haesaert G."/>
            <person name="Waalwijk C."/>
            <person name="Van Der Lee T."/>
        </authorList>
    </citation>
    <scope>NUCLEOTIDE SEQUENCE [LARGE SCALE GENOMIC DNA]</scope>
    <source>
        <strain evidence="3 4">2516</strain>
    </source>
</reference>
<evidence type="ECO:0000256" key="2">
    <source>
        <dbReference type="SAM" id="MobiDB-lite"/>
    </source>
</evidence>
<dbReference type="AlphaFoldDB" id="A0A1B8AEL3"/>
<evidence type="ECO:0000313" key="3">
    <source>
        <dbReference type="EMBL" id="OBS18924.1"/>
    </source>
</evidence>
<evidence type="ECO:0000313" key="4">
    <source>
        <dbReference type="Proteomes" id="UP000091967"/>
    </source>
</evidence>
<dbReference type="Proteomes" id="UP000091967">
    <property type="component" value="Unassembled WGS sequence"/>
</dbReference>
<organism evidence="3 4">
    <name type="scientific">Fusarium poae</name>
    <dbReference type="NCBI Taxonomy" id="36050"/>
    <lineage>
        <taxon>Eukaryota</taxon>
        <taxon>Fungi</taxon>
        <taxon>Dikarya</taxon>
        <taxon>Ascomycota</taxon>
        <taxon>Pezizomycotina</taxon>
        <taxon>Sordariomycetes</taxon>
        <taxon>Hypocreomycetidae</taxon>
        <taxon>Hypocreales</taxon>
        <taxon>Nectriaceae</taxon>
        <taxon>Fusarium</taxon>
    </lineage>
</organism>
<feature type="region of interest" description="Disordered" evidence="2">
    <location>
        <begin position="207"/>
        <end position="241"/>
    </location>
</feature>
<feature type="coiled-coil region" evidence="1">
    <location>
        <begin position="276"/>
        <end position="335"/>
    </location>
</feature>
<dbReference type="OMA" id="YIRIRLW"/>
<sequence>MSDINIDESTPAVIEWQSGDATLSLIDPDPKYASITFTTRFNANTSFFELSIPIKVKNTRLKDDKDGDNSVSALVLRICSSAVNTLSFTTTTKPPDAIQKKLESRTTRLDFELNQTFDTLVPKNAEEPLIPARVQSRIVLDAIRQISNTTTLSVYIQDAVLSNSQLQSISDACGQSCSKSVRSDDYDLSSLYGSDGAKAIHLSPQTAQLPPSYNEIGSPPPSAPINPLKRRRQDSSAEHSHVTTEVQAMLGKMEARMLAKMEERLKGLETEKQIPRQDLNKRIEELENENQRLKESMEERIKGLEKENRHLREGIDKLRALFENQNDDIDRVGEQTSENTAELVTIDDELTHVRHDVDELVVKTDSLERGDLVEMVKNDVLEYIRIRLWGND</sequence>
<comment type="caution">
    <text evidence="3">The sequence shown here is derived from an EMBL/GenBank/DDBJ whole genome shotgun (WGS) entry which is preliminary data.</text>
</comment>
<keyword evidence="1" id="KW-0175">Coiled coil</keyword>